<keyword evidence="2" id="KW-1133">Transmembrane helix</keyword>
<organism evidence="3 4">
    <name type="scientific">Diatrype stigma</name>
    <dbReference type="NCBI Taxonomy" id="117547"/>
    <lineage>
        <taxon>Eukaryota</taxon>
        <taxon>Fungi</taxon>
        <taxon>Dikarya</taxon>
        <taxon>Ascomycota</taxon>
        <taxon>Pezizomycotina</taxon>
        <taxon>Sordariomycetes</taxon>
        <taxon>Xylariomycetidae</taxon>
        <taxon>Xylariales</taxon>
        <taxon>Diatrypaceae</taxon>
        <taxon>Diatrype</taxon>
    </lineage>
</organism>
<proteinExistence type="predicted"/>
<dbReference type="EMBL" id="JAKJXP020000055">
    <property type="protein sequence ID" value="KAK7751013.1"/>
    <property type="molecule type" value="Genomic_DNA"/>
</dbReference>
<evidence type="ECO:0000313" key="4">
    <source>
        <dbReference type="Proteomes" id="UP001320420"/>
    </source>
</evidence>
<dbReference type="AlphaFoldDB" id="A0AAN9V031"/>
<evidence type="ECO:0000256" key="1">
    <source>
        <dbReference type="SAM" id="MobiDB-lite"/>
    </source>
</evidence>
<feature type="compositionally biased region" description="Low complexity" evidence="1">
    <location>
        <begin position="260"/>
        <end position="274"/>
    </location>
</feature>
<accession>A0AAN9V031</accession>
<evidence type="ECO:0000256" key="2">
    <source>
        <dbReference type="SAM" id="Phobius"/>
    </source>
</evidence>
<feature type="region of interest" description="Disordered" evidence="1">
    <location>
        <begin position="252"/>
        <end position="274"/>
    </location>
</feature>
<sequence length="419" mass="45937">MPQLKRLNHSPCFSPLDIPSPDFKHHFLNLFKVLNIPSCFGAERVSSVSHSFGAVGDAEGGTRTWFHFLCKNITVSNDRGNPGITYHPGADLAAARHPPLNSSGQAPLPQADYSYVRSGFFLQTTPGGGTTLACFGCTPQVEARLKGFTARGDLHGDVSAEPYILLDIILDGLFQEVDGNVWKMNDVFGAREHLTLVLAHARNEQRHIGKKMPFVELHNIAKHITHLAESVESCILLVDGIIAELDSRSSLKGAAGQGRTGSASTSTTLTTTTTTSSSQLRYTLSYRRSLFKSTELRLRSLSKRVDNAINLAFNMVTQQDSMVMLQDSSSMKIIAAITLLFLPTTTVATVAGSQLFLSSVSEDNNWLIQTSPLFAIMWAIAAPLTLVIGTLALVWYWWTHSENQERVIAMVKRRRGVHG</sequence>
<comment type="caution">
    <text evidence="3">The sequence shown here is derived from an EMBL/GenBank/DDBJ whole genome shotgun (WGS) entry which is preliminary data.</text>
</comment>
<dbReference type="Proteomes" id="UP001320420">
    <property type="component" value="Unassembled WGS sequence"/>
</dbReference>
<keyword evidence="2" id="KW-0472">Membrane</keyword>
<evidence type="ECO:0000313" key="3">
    <source>
        <dbReference type="EMBL" id="KAK7751013.1"/>
    </source>
</evidence>
<reference evidence="3 4" key="1">
    <citation type="submission" date="2024-02" db="EMBL/GenBank/DDBJ databases">
        <title>De novo assembly and annotation of 12 fungi associated with fruit tree decline syndrome in Ontario, Canada.</title>
        <authorList>
            <person name="Sulman M."/>
            <person name="Ellouze W."/>
            <person name="Ilyukhin E."/>
        </authorList>
    </citation>
    <scope>NUCLEOTIDE SEQUENCE [LARGE SCALE GENOMIC DNA]</scope>
    <source>
        <strain evidence="3 4">M11/M66-122</strain>
    </source>
</reference>
<keyword evidence="2" id="KW-0812">Transmembrane</keyword>
<protein>
    <submittedName>
        <fullName evidence="3">Uncharacterized protein</fullName>
    </submittedName>
</protein>
<keyword evidence="4" id="KW-1185">Reference proteome</keyword>
<feature type="transmembrane region" description="Helical" evidence="2">
    <location>
        <begin position="333"/>
        <end position="356"/>
    </location>
</feature>
<name>A0AAN9V031_9PEZI</name>
<gene>
    <name evidence="3" type="ORF">SLS62_006998</name>
</gene>
<feature type="transmembrane region" description="Helical" evidence="2">
    <location>
        <begin position="376"/>
        <end position="398"/>
    </location>
</feature>